<organism evidence="4 5">
    <name type="scientific">Achaetomium macrosporum</name>
    <dbReference type="NCBI Taxonomy" id="79813"/>
    <lineage>
        <taxon>Eukaryota</taxon>
        <taxon>Fungi</taxon>
        <taxon>Dikarya</taxon>
        <taxon>Ascomycota</taxon>
        <taxon>Pezizomycotina</taxon>
        <taxon>Sordariomycetes</taxon>
        <taxon>Sordariomycetidae</taxon>
        <taxon>Sordariales</taxon>
        <taxon>Chaetomiaceae</taxon>
        <taxon>Achaetomium</taxon>
    </lineage>
</organism>
<dbReference type="EMBL" id="MU860029">
    <property type="protein sequence ID" value="KAK4241037.1"/>
    <property type="molecule type" value="Genomic_DNA"/>
</dbReference>
<dbReference type="Gene3D" id="3.10.450.30">
    <property type="entry name" value="Microbial ribonucleases"/>
    <property type="match status" value="1"/>
</dbReference>
<dbReference type="GO" id="GO:0003723">
    <property type="term" value="F:RNA binding"/>
    <property type="evidence" value="ECO:0007669"/>
    <property type="project" value="InterPro"/>
</dbReference>
<dbReference type="SUPFAM" id="SSF53933">
    <property type="entry name" value="Microbial ribonucleases"/>
    <property type="match status" value="1"/>
</dbReference>
<gene>
    <name evidence="4" type="ORF">C8A03DRAFT_12684</name>
</gene>
<protein>
    <submittedName>
        <fullName evidence="4">Uncharacterized protein</fullName>
    </submittedName>
</protein>
<reference evidence="4" key="1">
    <citation type="journal article" date="2023" name="Mol. Phylogenet. Evol.">
        <title>Genome-scale phylogeny and comparative genomics of the fungal order Sordariales.</title>
        <authorList>
            <person name="Hensen N."/>
            <person name="Bonometti L."/>
            <person name="Westerberg I."/>
            <person name="Brannstrom I.O."/>
            <person name="Guillou S."/>
            <person name="Cros-Aarteil S."/>
            <person name="Calhoun S."/>
            <person name="Haridas S."/>
            <person name="Kuo A."/>
            <person name="Mondo S."/>
            <person name="Pangilinan J."/>
            <person name="Riley R."/>
            <person name="LaButti K."/>
            <person name="Andreopoulos B."/>
            <person name="Lipzen A."/>
            <person name="Chen C."/>
            <person name="Yan M."/>
            <person name="Daum C."/>
            <person name="Ng V."/>
            <person name="Clum A."/>
            <person name="Steindorff A."/>
            <person name="Ohm R.A."/>
            <person name="Martin F."/>
            <person name="Silar P."/>
            <person name="Natvig D.O."/>
            <person name="Lalanne C."/>
            <person name="Gautier V."/>
            <person name="Ament-Velasquez S.L."/>
            <person name="Kruys A."/>
            <person name="Hutchinson M.I."/>
            <person name="Powell A.J."/>
            <person name="Barry K."/>
            <person name="Miller A.N."/>
            <person name="Grigoriev I.V."/>
            <person name="Debuchy R."/>
            <person name="Gladieux P."/>
            <person name="Hiltunen Thoren M."/>
            <person name="Johannesson H."/>
        </authorList>
    </citation>
    <scope>NUCLEOTIDE SEQUENCE</scope>
    <source>
        <strain evidence="4">CBS 532.94</strain>
    </source>
</reference>
<evidence type="ECO:0000256" key="2">
    <source>
        <dbReference type="ARBA" id="ARBA00022801"/>
    </source>
</evidence>
<keyword evidence="1" id="KW-0540">Nuclease</keyword>
<evidence type="ECO:0000256" key="3">
    <source>
        <dbReference type="SAM" id="MobiDB-lite"/>
    </source>
</evidence>
<dbReference type="Proteomes" id="UP001303760">
    <property type="component" value="Unassembled WGS sequence"/>
</dbReference>
<evidence type="ECO:0000313" key="4">
    <source>
        <dbReference type="EMBL" id="KAK4241037.1"/>
    </source>
</evidence>
<dbReference type="GO" id="GO:0016787">
    <property type="term" value="F:hydrolase activity"/>
    <property type="evidence" value="ECO:0007669"/>
    <property type="project" value="UniProtKB-KW"/>
</dbReference>
<keyword evidence="5" id="KW-1185">Reference proteome</keyword>
<accession>A0AAN7HDK9</accession>
<dbReference type="InterPro" id="IPR000026">
    <property type="entry name" value="N1-like"/>
</dbReference>
<proteinExistence type="predicted"/>
<feature type="non-terminal residue" evidence="4">
    <location>
        <position position="1"/>
    </location>
</feature>
<feature type="compositionally biased region" description="Basic and acidic residues" evidence="3">
    <location>
        <begin position="10"/>
        <end position="19"/>
    </location>
</feature>
<reference evidence="4" key="2">
    <citation type="submission" date="2023-05" db="EMBL/GenBank/DDBJ databases">
        <authorList>
            <consortium name="Lawrence Berkeley National Laboratory"/>
            <person name="Steindorff A."/>
            <person name="Hensen N."/>
            <person name="Bonometti L."/>
            <person name="Westerberg I."/>
            <person name="Brannstrom I.O."/>
            <person name="Guillou S."/>
            <person name="Cros-Aarteil S."/>
            <person name="Calhoun S."/>
            <person name="Haridas S."/>
            <person name="Kuo A."/>
            <person name="Mondo S."/>
            <person name="Pangilinan J."/>
            <person name="Riley R."/>
            <person name="Labutti K."/>
            <person name="Andreopoulos B."/>
            <person name="Lipzen A."/>
            <person name="Chen C."/>
            <person name="Yanf M."/>
            <person name="Daum C."/>
            <person name="Ng V."/>
            <person name="Clum A."/>
            <person name="Ohm R."/>
            <person name="Martin F."/>
            <person name="Silar P."/>
            <person name="Natvig D."/>
            <person name="Lalanne C."/>
            <person name="Gautier V."/>
            <person name="Ament-Velasquez S.L."/>
            <person name="Kruys A."/>
            <person name="Hutchinson M.I."/>
            <person name="Powell A.J."/>
            <person name="Barry K."/>
            <person name="Miller A.N."/>
            <person name="Grigoriev I.V."/>
            <person name="Debuchy R."/>
            <person name="Gladieux P."/>
            <person name="Thoren M.H."/>
            <person name="Johannesson H."/>
        </authorList>
    </citation>
    <scope>NUCLEOTIDE SEQUENCE</scope>
    <source>
        <strain evidence="4">CBS 532.94</strain>
    </source>
</reference>
<sequence>DGYKYLQASDVRRQVREAPSENASVGRYPKPFSNHEALSLSSKAPHREFPLTPTPGTSSNSARNYRGGDPGPVRAVYNDRDRSSVDVAYHDPNGAPVGPRNGRANPSTPYAMAKYRESPTYTDTSECKHSRR</sequence>
<evidence type="ECO:0000256" key="1">
    <source>
        <dbReference type="ARBA" id="ARBA00022722"/>
    </source>
</evidence>
<dbReference type="InterPro" id="IPR016191">
    <property type="entry name" value="Ribonuclease/ribotoxin"/>
</dbReference>
<dbReference type="GO" id="GO:0004521">
    <property type="term" value="F:RNA endonuclease activity"/>
    <property type="evidence" value="ECO:0007669"/>
    <property type="project" value="InterPro"/>
</dbReference>
<feature type="compositionally biased region" description="Polar residues" evidence="3">
    <location>
        <begin position="54"/>
        <end position="63"/>
    </location>
</feature>
<comment type="caution">
    <text evidence="4">The sequence shown here is derived from an EMBL/GenBank/DDBJ whole genome shotgun (WGS) entry which is preliminary data.</text>
</comment>
<name>A0AAN7HDK9_9PEZI</name>
<evidence type="ECO:0000313" key="5">
    <source>
        <dbReference type="Proteomes" id="UP001303760"/>
    </source>
</evidence>
<dbReference type="AlphaFoldDB" id="A0AAN7HDK9"/>
<dbReference type="Pfam" id="PF00545">
    <property type="entry name" value="Ribonuclease"/>
    <property type="match status" value="1"/>
</dbReference>
<feature type="region of interest" description="Disordered" evidence="3">
    <location>
        <begin position="1"/>
        <end position="132"/>
    </location>
</feature>
<keyword evidence="2" id="KW-0378">Hydrolase</keyword>